<keyword evidence="1" id="KW-1133">Transmembrane helix</keyword>
<dbReference type="Pfam" id="PF09851">
    <property type="entry name" value="SHOCT"/>
    <property type="match status" value="1"/>
</dbReference>
<feature type="domain" description="SHOCT" evidence="2">
    <location>
        <begin position="122"/>
        <end position="148"/>
    </location>
</feature>
<evidence type="ECO:0000259" key="2">
    <source>
        <dbReference type="Pfam" id="PF09851"/>
    </source>
</evidence>
<reference evidence="3 4" key="1">
    <citation type="submission" date="2019-11" db="EMBL/GenBank/DDBJ databases">
        <title>Comparative genomics of hydrocarbon-degrading Desulfosarcina strains.</title>
        <authorList>
            <person name="Watanabe M."/>
            <person name="Kojima H."/>
            <person name="Fukui M."/>
        </authorList>
    </citation>
    <scope>NUCLEOTIDE SEQUENCE [LARGE SCALE GENOMIC DNA]</scope>
    <source>
        <strain evidence="3 4">PP31</strain>
    </source>
</reference>
<dbReference type="KEGG" id="dwd:DSCW_47920"/>
<feature type="transmembrane region" description="Helical" evidence="1">
    <location>
        <begin position="78"/>
        <end position="101"/>
    </location>
</feature>
<dbReference type="Proteomes" id="UP000427769">
    <property type="component" value="Chromosome"/>
</dbReference>
<proteinExistence type="predicted"/>
<gene>
    <name evidence="3" type="ORF">DSCW_47920</name>
</gene>
<protein>
    <recommendedName>
        <fullName evidence="2">SHOCT domain-containing protein</fullName>
    </recommendedName>
</protein>
<keyword evidence="1" id="KW-0472">Membrane</keyword>
<dbReference type="EMBL" id="AP021875">
    <property type="protein sequence ID" value="BBO77375.1"/>
    <property type="molecule type" value="Genomic_DNA"/>
</dbReference>
<evidence type="ECO:0000256" key="1">
    <source>
        <dbReference type="SAM" id="Phobius"/>
    </source>
</evidence>
<feature type="transmembrane region" description="Helical" evidence="1">
    <location>
        <begin position="39"/>
        <end position="58"/>
    </location>
</feature>
<dbReference type="InterPro" id="IPR018649">
    <property type="entry name" value="SHOCT"/>
</dbReference>
<name>A0A5K7Z9J9_9BACT</name>
<evidence type="ECO:0000313" key="3">
    <source>
        <dbReference type="EMBL" id="BBO77375.1"/>
    </source>
</evidence>
<keyword evidence="1" id="KW-0812">Transmembrane</keyword>
<dbReference type="AlphaFoldDB" id="A0A5K7Z9J9"/>
<evidence type="ECO:0000313" key="4">
    <source>
        <dbReference type="Proteomes" id="UP000427769"/>
    </source>
</evidence>
<keyword evidence="4" id="KW-1185">Reference proteome</keyword>
<accession>A0A5K7Z9J9</accession>
<organism evidence="3 4">
    <name type="scientific">Desulfosarcina widdelii</name>
    <dbReference type="NCBI Taxonomy" id="947919"/>
    <lineage>
        <taxon>Bacteria</taxon>
        <taxon>Pseudomonadati</taxon>
        <taxon>Thermodesulfobacteriota</taxon>
        <taxon>Desulfobacteria</taxon>
        <taxon>Desulfobacterales</taxon>
        <taxon>Desulfosarcinaceae</taxon>
        <taxon>Desulfosarcina</taxon>
    </lineage>
</organism>
<sequence>MALVEVDIVGGKLSALFRYFDKSIGKCNMTYKNGLQKGFTWSLAILILSNIYLSPALAQSGRYSNWHMGRWMMGDWGMGRFGMILMIIFWGLIIVGIVSFVKWLIQTKGSRGGSIVSNGSKPMDILKERYAKGEIAHDEFESMKKDILQ</sequence>